<dbReference type="GO" id="GO:0006260">
    <property type="term" value="P:DNA replication"/>
    <property type="evidence" value="ECO:0007669"/>
    <property type="project" value="InterPro"/>
</dbReference>
<feature type="compositionally biased region" description="Low complexity" evidence="4">
    <location>
        <begin position="125"/>
        <end position="136"/>
    </location>
</feature>
<dbReference type="AlphaFoldDB" id="A0A0G1XPK7"/>
<dbReference type="PROSITE" id="PS50935">
    <property type="entry name" value="SSB"/>
    <property type="match status" value="1"/>
</dbReference>
<evidence type="ECO:0000256" key="2">
    <source>
        <dbReference type="HAMAP-Rule" id="MF_00984"/>
    </source>
</evidence>
<feature type="region of interest" description="Disordered" evidence="4">
    <location>
        <begin position="125"/>
        <end position="157"/>
    </location>
</feature>
<dbReference type="PATRIC" id="fig|1618980.3.peg.283"/>
<dbReference type="SUPFAM" id="SSF50249">
    <property type="entry name" value="Nucleic acid-binding proteins"/>
    <property type="match status" value="1"/>
</dbReference>
<dbReference type="PIRSF" id="PIRSF002070">
    <property type="entry name" value="SSB"/>
    <property type="match status" value="1"/>
</dbReference>
<reference evidence="5 6" key="1">
    <citation type="journal article" date="2015" name="Nature">
        <title>rRNA introns, odd ribosomes, and small enigmatic genomes across a large radiation of phyla.</title>
        <authorList>
            <person name="Brown C.T."/>
            <person name="Hug L.A."/>
            <person name="Thomas B.C."/>
            <person name="Sharon I."/>
            <person name="Castelle C.J."/>
            <person name="Singh A."/>
            <person name="Wilkins M.J."/>
            <person name="Williams K.H."/>
            <person name="Banfield J.F."/>
        </authorList>
    </citation>
    <scope>NUCLEOTIDE SEQUENCE [LARGE SCALE GENOMIC DNA]</scope>
</reference>
<comment type="subunit">
    <text evidence="2">Homotetramer.</text>
</comment>
<dbReference type="InterPro" id="IPR012340">
    <property type="entry name" value="NA-bd_OB-fold"/>
</dbReference>
<dbReference type="Proteomes" id="UP000034711">
    <property type="component" value="Unassembled WGS sequence"/>
</dbReference>
<proteinExistence type="inferred from homology"/>
<dbReference type="Gene3D" id="2.40.50.140">
    <property type="entry name" value="Nucleic acid-binding proteins"/>
    <property type="match status" value="1"/>
</dbReference>
<dbReference type="InterPro" id="IPR000424">
    <property type="entry name" value="Primosome_PriB/ssb"/>
</dbReference>
<dbReference type="NCBIfam" id="TIGR00621">
    <property type="entry name" value="ssb"/>
    <property type="match status" value="1"/>
</dbReference>
<dbReference type="GO" id="GO:0009295">
    <property type="term" value="C:nucleoid"/>
    <property type="evidence" value="ECO:0007669"/>
    <property type="project" value="TreeGrafter"/>
</dbReference>
<sequence length="157" mass="17183">MYSLNRAMLLGNVTRDPEVRQTTSGQTVCSFGVATNRAWTDASGAKQEQAEFHNIVAWGKLAEICRQYMTKGRKVYVEGRLQTRDWQGQDGVKRFRTEIVADNVILLDRPAGGAPAAFRANETAAAASATSTTPAPKVVDEPAVNPDEEIKVEDIPF</sequence>
<evidence type="ECO:0000256" key="1">
    <source>
        <dbReference type="ARBA" id="ARBA00023125"/>
    </source>
</evidence>
<dbReference type="Pfam" id="PF00436">
    <property type="entry name" value="SSB"/>
    <property type="match status" value="1"/>
</dbReference>
<dbReference type="PANTHER" id="PTHR10302">
    <property type="entry name" value="SINGLE-STRANDED DNA-BINDING PROTEIN"/>
    <property type="match status" value="1"/>
</dbReference>
<gene>
    <name evidence="5" type="ORF">UY77_C0013G0018</name>
</gene>
<evidence type="ECO:0000256" key="3">
    <source>
        <dbReference type="PIRNR" id="PIRNR002070"/>
    </source>
</evidence>
<comment type="caution">
    <text evidence="2">Lacks conserved residue(s) required for the propagation of feature annotation.</text>
</comment>
<accession>A0A0G1XPK7</accession>
<keyword evidence="1 2" id="KW-0238">DNA-binding</keyword>
<dbReference type="CDD" id="cd04496">
    <property type="entry name" value="SSB_OBF"/>
    <property type="match status" value="1"/>
</dbReference>
<evidence type="ECO:0000313" key="6">
    <source>
        <dbReference type="Proteomes" id="UP000034711"/>
    </source>
</evidence>
<comment type="caution">
    <text evidence="5">The sequence shown here is derived from an EMBL/GenBank/DDBJ whole genome shotgun (WGS) entry which is preliminary data.</text>
</comment>
<evidence type="ECO:0000256" key="4">
    <source>
        <dbReference type="SAM" id="MobiDB-lite"/>
    </source>
</evidence>
<dbReference type="HAMAP" id="MF_00984">
    <property type="entry name" value="SSB"/>
    <property type="match status" value="1"/>
</dbReference>
<dbReference type="EMBL" id="LCRI01000013">
    <property type="protein sequence ID" value="KKW32810.1"/>
    <property type="molecule type" value="Genomic_DNA"/>
</dbReference>
<dbReference type="InterPro" id="IPR011344">
    <property type="entry name" value="ssDNA-bd"/>
</dbReference>
<protein>
    <recommendedName>
        <fullName evidence="2 3">Single-stranded DNA-binding protein</fullName>
        <shortName evidence="2">SSB</shortName>
    </recommendedName>
</protein>
<dbReference type="PANTHER" id="PTHR10302:SF0">
    <property type="entry name" value="SINGLE-STRANDED DNA-BINDING PROTEIN, MITOCHONDRIAL"/>
    <property type="match status" value="1"/>
</dbReference>
<dbReference type="GO" id="GO:0003697">
    <property type="term" value="F:single-stranded DNA binding"/>
    <property type="evidence" value="ECO:0007669"/>
    <property type="project" value="UniProtKB-UniRule"/>
</dbReference>
<evidence type="ECO:0000313" key="5">
    <source>
        <dbReference type="EMBL" id="KKW32810.1"/>
    </source>
</evidence>
<feature type="compositionally biased region" description="Basic and acidic residues" evidence="4">
    <location>
        <begin position="148"/>
        <end position="157"/>
    </location>
</feature>
<name>A0A0G1XPK7_9BACT</name>
<organism evidence="5 6">
    <name type="scientific">Candidatus Uhrbacteria bacterium GW2011_GWA2_53_10</name>
    <dbReference type="NCBI Taxonomy" id="1618980"/>
    <lineage>
        <taxon>Bacteria</taxon>
        <taxon>Candidatus Uhriibacteriota</taxon>
    </lineage>
</organism>